<dbReference type="PROSITE" id="PS51155">
    <property type="entry name" value="CHIT_BIND_RR_2"/>
    <property type="match status" value="1"/>
</dbReference>
<dbReference type="OMA" id="SEGNPHQ"/>
<dbReference type="HOGENOM" id="CLU_2322750_0_0_1"/>
<dbReference type="Pfam" id="PF00379">
    <property type="entry name" value="Chitin_bind_4"/>
    <property type="match status" value="1"/>
</dbReference>
<evidence type="ECO:0000313" key="5">
    <source>
        <dbReference type="Proteomes" id="UP000030742"/>
    </source>
</evidence>
<feature type="non-terminal residue" evidence="3">
    <location>
        <position position="1"/>
    </location>
</feature>
<dbReference type="GO" id="GO:0042302">
    <property type="term" value="F:structural constituent of cuticle"/>
    <property type="evidence" value="ECO:0007669"/>
    <property type="project" value="UniProtKB-UniRule"/>
</dbReference>
<dbReference type="InterPro" id="IPR031311">
    <property type="entry name" value="CHIT_BIND_RR_consensus"/>
</dbReference>
<dbReference type="STRING" id="77166.N6U2B5"/>
<dbReference type="PROSITE" id="PS00233">
    <property type="entry name" value="CHIT_BIND_RR_1"/>
    <property type="match status" value="1"/>
</dbReference>
<name>N6U2B5_DENPD</name>
<proteinExistence type="predicted"/>
<dbReference type="OrthoDB" id="6379191at2759"/>
<keyword evidence="1 2" id="KW-0193">Cuticle</keyword>
<sequence length="99" mass="10811">MKKAILGLYFCYITPYDFKAGSAPALNFIDQETPVVLQGSASWTDSEGNPHQLSYVADENGYQPQSDDIPQAPEIPAAIARALEYIAAHPQPDSEKQQA</sequence>
<dbReference type="Proteomes" id="UP000030742">
    <property type="component" value="Unassembled WGS sequence"/>
</dbReference>
<dbReference type="InterPro" id="IPR000618">
    <property type="entry name" value="Insect_cuticle"/>
</dbReference>
<evidence type="ECO:0000256" key="2">
    <source>
        <dbReference type="PROSITE-ProRule" id="PRU00497"/>
    </source>
</evidence>
<dbReference type="EMBL" id="KB741212">
    <property type="protein sequence ID" value="ENN72697.1"/>
    <property type="molecule type" value="Genomic_DNA"/>
</dbReference>
<evidence type="ECO:0000256" key="1">
    <source>
        <dbReference type="ARBA" id="ARBA00022460"/>
    </source>
</evidence>
<protein>
    <submittedName>
        <fullName evidence="3">Uncharacterized protein</fullName>
    </submittedName>
</protein>
<reference evidence="3 5" key="1">
    <citation type="journal article" date="2013" name="Genome Biol.">
        <title>Draft genome of the mountain pine beetle, Dendroctonus ponderosae Hopkins, a major forest pest.</title>
        <authorList>
            <person name="Keeling C.I."/>
            <person name="Yuen M.M."/>
            <person name="Liao N.Y."/>
            <person name="Docking T.R."/>
            <person name="Chan S.K."/>
            <person name="Taylor G.A."/>
            <person name="Palmquist D.L."/>
            <person name="Jackman S.D."/>
            <person name="Nguyen A."/>
            <person name="Li M."/>
            <person name="Henderson H."/>
            <person name="Janes J.K."/>
            <person name="Zhao Y."/>
            <person name="Pandoh P."/>
            <person name="Moore R."/>
            <person name="Sperling F.A."/>
            <person name="Huber D.P."/>
            <person name="Birol I."/>
            <person name="Jones S.J."/>
            <person name="Bohlmann J."/>
        </authorList>
    </citation>
    <scope>NUCLEOTIDE SEQUENCE</scope>
</reference>
<organism evidence="3">
    <name type="scientific">Dendroctonus ponderosae</name>
    <name type="common">Mountain pine beetle</name>
    <dbReference type="NCBI Taxonomy" id="77166"/>
    <lineage>
        <taxon>Eukaryota</taxon>
        <taxon>Metazoa</taxon>
        <taxon>Ecdysozoa</taxon>
        <taxon>Arthropoda</taxon>
        <taxon>Hexapoda</taxon>
        <taxon>Insecta</taxon>
        <taxon>Pterygota</taxon>
        <taxon>Neoptera</taxon>
        <taxon>Endopterygota</taxon>
        <taxon>Coleoptera</taxon>
        <taxon>Polyphaga</taxon>
        <taxon>Cucujiformia</taxon>
        <taxon>Curculionidae</taxon>
        <taxon>Scolytinae</taxon>
        <taxon>Dendroctonus</taxon>
    </lineage>
</organism>
<accession>N6U2B5</accession>
<dbReference type="AlphaFoldDB" id="N6U2B5"/>
<dbReference type="EMBL" id="KI208813">
    <property type="protein sequence ID" value="ERL95935.1"/>
    <property type="molecule type" value="Genomic_DNA"/>
</dbReference>
<gene>
    <name evidence="4" type="ORF">D910_00628</name>
    <name evidence="3" type="ORF">YQE_10635</name>
</gene>
<evidence type="ECO:0000313" key="3">
    <source>
        <dbReference type="EMBL" id="ENN72697.1"/>
    </source>
</evidence>
<evidence type="ECO:0000313" key="4">
    <source>
        <dbReference type="EMBL" id="ERL95935.1"/>
    </source>
</evidence>